<feature type="region of interest" description="Disordered" evidence="1">
    <location>
        <begin position="301"/>
        <end position="354"/>
    </location>
</feature>
<keyword evidence="3" id="KW-1185">Reference proteome</keyword>
<organism evidence="2 3">
    <name type="scientific">Calocera viscosa (strain TUFC12733)</name>
    <dbReference type="NCBI Taxonomy" id="1330018"/>
    <lineage>
        <taxon>Eukaryota</taxon>
        <taxon>Fungi</taxon>
        <taxon>Dikarya</taxon>
        <taxon>Basidiomycota</taxon>
        <taxon>Agaricomycotina</taxon>
        <taxon>Dacrymycetes</taxon>
        <taxon>Dacrymycetales</taxon>
        <taxon>Dacrymycetaceae</taxon>
        <taxon>Calocera</taxon>
    </lineage>
</organism>
<feature type="compositionally biased region" description="Acidic residues" evidence="1">
    <location>
        <begin position="305"/>
        <end position="322"/>
    </location>
</feature>
<evidence type="ECO:0000313" key="3">
    <source>
        <dbReference type="Proteomes" id="UP000076738"/>
    </source>
</evidence>
<dbReference type="OrthoDB" id="10467616at2759"/>
<dbReference type="EMBL" id="KV417280">
    <property type="protein sequence ID" value="KZO97276.1"/>
    <property type="molecule type" value="Genomic_DNA"/>
</dbReference>
<gene>
    <name evidence="2" type="ORF">CALVIDRAFT_526821</name>
</gene>
<accession>A0A167N2D4</accession>
<protein>
    <submittedName>
        <fullName evidence="2">Uncharacterized protein</fullName>
    </submittedName>
</protein>
<evidence type="ECO:0000313" key="2">
    <source>
        <dbReference type="EMBL" id="KZO97276.1"/>
    </source>
</evidence>
<name>A0A167N2D4_CALVF</name>
<reference evidence="2 3" key="1">
    <citation type="journal article" date="2016" name="Mol. Biol. Evol.">
        <title>Comparative Genomics of Early-Diverging Mushroom-Forming Fungi Provides Insights into the Origins of Lignocellulose Decay Capabilities.</title>
        <authorList>
            <person name="Nagy L.G."/>
            <person name="Riley R."/>
            <person name="Tritt A."/>
            <person name="Adam C."/>
            <person name="Daum C."/>
            <person name="Floudas D."/>
            <person name="Sun H."/>
            <person name="Yadav J.S."/>
            <person name="Pangilinan J."/>
            <person name="Larsson K.H."/>
            <person name="Matsuura K."/>
            <person name="Barry K."/>
            <person name="Labutti K."/>
            <person name="Kuo R."/>
            <person name="Ohm R.A."/>
            <person name="Bhattacharya S.S."/>
            <person name="Shirouzu T."/>
            <person name="Yoshinaga Y."/>
            <person name="Martin F.M."/>
            <person name="Grigoriev I.V."/>
            <person name="Hibbett D.S."/>
        </authorList>
    </citation>
    <scope>NUCLEOTIDE SEQUENCE [LARGE SCALE GENOMIC DNA]</scope>
    <source>
        <strain evidence="2 3">TUFC12733</strain>
    </source>
</reference>
<feature type="compositionally biased region" description="Acidic residues" evidence="1">
    <location>
        <begin position="336"/>
        <end position="346"/>
    </location>
</feature>
<dbReference type="STRING" id="1330018.A0A167N2D4"/>
<dbReference type="Proteomes" id="UP000076738">
    <property type="component" value="Unassembled WGS sequence"/>
</dbReference>
<sequence>MAARQDAERLRQLVQGDPELLKAASEYLARLRMLATTKASFRRPGEFQNCLKAVRSLLVQKSASSSPQKTRGRPASVSFESLLRGVVQEMNRTMQEWERLLDKAKGGKYTAVDDPRYTKAIFVWVLTSLKYPMDKAAFCAQQDMRTVDLTNILQSLDSRCFARKAALEKKTELHYHGLSRADQDPTVTPTKSLKRKASTMDMPEMLPSSTQSARSGRSSNPFTPSPTKLRARLVSPEPLPLPTTLSDSEQEDDEEGRSSPPPPPKYRLRPLFLETLGLSKVDNMREVEWFRTWRAEVIQRGFESASEDEIEEFDEDEDDPGEEGNGHSGTLVSDETGGEEDGEDQSDSGSDGLK</sequence>
<feature type="compositionally biased region" description="Low complexity" evidence="1">
    <location>
        <begin position="208"/>
        <end position="219"/>
    </location>
</feature>
<proteinExistence type="predicted"/>
<evidence type="ECO:0000256" key="1">
    <source>
        <dbReference type="SAM" id="MobiDB-lite"/>
    </source>
</evidence>
<feature type="region of interest" description="Disordered" evidence="1">
    <location>
        <begin position="177"/>
        <end position="268"/>
    </location>
</feature>
<dbReference type="AlphaFoldDB" id="A0A167N2D4"/>